<proteinExistence type="predicted"/>
<dbReference type="InterPro" id="IPR038117">
    <property type="entry name" value="BofC_C_sf"/>
</dbReference>
<gene>
    <name evidence="3" type="ORF">GW534_13090</name>
</gene>
<comment type="caution">
    <text evidence="3">The sequence shown here is derived from an EMBL/GenBank/DDBJ whole genome shotgun (WGS) entry which is preliminary data.</text>
</comment>
<feature type="domain" description="Bypass of forespore C C-terminal" evidence="1">
    <location>
        <begin position="98"/>
        <end position="170"/>
    </location>
</feature>
<dbReference type="InterPro" id="IPR015071">
    <property type="entry name" value="BOFC_N"/>
</dbReference>
<feature type="domain" description="Bypass-of-forespore C N-terminal" evidence="2">
    <location>
        <begin position="49"/>
        <end position="96"/>
    </location>
</feature>
<evidence type="ECO:0000313" key="4">
    <source>
        <dbReference type="Proteomes" id="UP000743899"/>
    </source>
</evidence>
<evidence type="ECO:0000259" key="2">
    <source>
        <dbReference type="Pfam" id="PF08977"/>
    </source>
</evidence>
<evidence type="ECO:0000313" key="3">
    <source>
        <dbReference type="EMBL" id="NCU18641.1"/>
    </source>
</evidence>
<dbReference type="Pfam" id="PF08955">
    <property type="entry name" value="BofC_C"/>
    <property type="match status" value="1"/>
</dbReference>
<reference evidence="3 4" key="1">
    <citation type="submission" date="2020-01" db="EMBL/GenBank/DDBJ databases">
        <title>A novel Bacillus sp. from Pasinler.</title>
        <authorList>
            <person name="Adiguzel A."/>
            <person name="Ay H."/>
            <person name="Baltaci M.O."/>
        </authorList>
    </citation>
    <scope>NUCLEOTIDE SEQUENCE [LARGE SCALE GENOMIC DNA]</scope>
    <source>
        <strain evidence="3 4">P1</strain>
    </source>
</reference>
<dbReference type="InterPro" id="IPR015050">
    <property type="entry name" value="BofC_C"/>
</dbReference>
<dbReference type="Pfam" id="PF08977">
    <property type="entry name" value="BOFC_N"/>
    <property type="match status" value="1"/>
</dbReference>
<dbReference type="EMBL" id="JAACYS010000070">
    <property type="protein sequence ID" value="NCU18641.1"/>
    <property type="molecule type" value="Genomic_DNA"/>
</dbReference>
<dbReference type="InterPro" id="IPR038118">
    <property type="entry name" value="BOFC_N_sf"/>
</dbReference>
<protein>
    <submittedName>
        <fullName evidence="3">Regulator</fullName>
    </submittedName>
</protein>
<dbReference type="Gene3D" id="3.10.20.420">
    <property type="entry name" value="Bypass-of-forespore C, N-terminal domain"/>
    <property type="match status" value="1"/>
</dbReference>
<dbReference type="RefSeq" id="WP_161921470.1">
    <property type="nucleotide sequence ID" value="NZ_JAACYS010000070.1"/>
</dbReference>
<dbReference type="Proteomes" id="UP000743899">
    <property type="component" value="Unassembled WGS sequence"/>
</dbReference>
<dbReference type="Gene3D" id="3.30.70.1740">
    <property type="entry name" value="Bypass-of-forespore C, C-terminal domain"/>
    <property type="match status" value="1"/>
</dbReference>
<sequence>MKIRIFIMLVLTILAILELFIFNKGTINIVHAEQITNNDIQQQDELQTILQLFYLDGEVTSEMIREDVNDIEQLWDEYKDWKLVEINVDHIIFQKKSNDILPVLQANGYFGLTEEGILTVFQGKPGENNVIKSFHEIDLDRLNRIQKEQLKKGIPFQTMENFHDLYNTFKQYRQTSVH</sequence>
<evidence type="ECO:0000259" key="1">
    <source>
        <dbReference type="Pfam" id="PF08955"/>
    </source>
</evidence>
<keyword evidence="4" id="KW-1185">Reference proteome</keyword>
<name>A0ABX0A5I2_9BACI</name>
<accession>A0ABX0A5I2</accession>
<organism evidence="3 4">
    <name type="scientific">Pallidibacillus pasinlerensis</name>
    <dbReference type="NCBI Taxonomy" id="2703818"/>
    <lineage>
        <taxon>Bacteria</taxon>
        <taxon>Bacillati</taxon>
        <taxon>Bacillota</taxon>
        <taxon>Bacilli</taxon>
        <taxon>Bacillales</taxon>
        <taxon>Bacillaceae</taxon>
        <taxon>Pallidibacillus</taxon>
    </lineage>
</organism>